<dbReference type="GO" id="GO:1901135">
    <property type="term" value="P:carbohydrate derivative metabolic process"/>
    <property type="evidence" value="ECO:0007669"/>
    <property type="project" value="InterPro"/>
</dbReference>
<dbReference type="GO" id="GO:0097367">
    <property type="term" value="F:carbohydrate derivative binding"/>
    <property type="evidence" value="ECO:0007669"/>
    <property type="project" value="InterPro"/>
</dbReference>
<dbReference type="SUPFAM" id="SSF53697">
    <property type="entry name" value="SIS domain"/>
    <property type="match status" value="1"/>
</dbReference>
<dbReference type="PROSITE" id="PS51071">
    <property type="entry name" value="HTH_RPIR"/>
    <property type="match status" value="1"/>
</dbReference>
<dbReference type="PATRIC" id="fig|1293439.3.peg.2037"/>
<feature type="domain" description="HTH rpiR-type" evidence="4">
    <location>
        <begin position="2"/>
        <end position="78"/>
    </location>
</feature>
<evidence type="ECO:0000259" key="5">
    <source>
        <dbReference type="PROSITE" id="PS51464"/>
    </source>
</evidence>
<dbReference type="PANTHER" id="PTHR30514">
    <property type="entry name" value="GLUCOKINASE"/>
    <property type="match status" value="1"/>
</dbReference>
<dbReference type="InterPro" id="IPR047640">
    <property type="entry name" value="RpiR-like"/>
</dbReference>
<dbReference type="InterPro" id="IPR001347">
    <property type="entry name" value="SIS_dom"/>
</dbReference>
<evidence type="ECO:0000313" key="6">
    <source>
        <dbReference type="EMBL" id="KKC37305.1"/>
    </source>
</evidence>
<evidence type="ECO:0000313" key="7">
    <source>
        <dbReference type="Proteomes" id="UP000033411"/>
    </source>
</evidence>
<keyword evidence="2" id="KW-0238">DNA-binding</keyword>
<keyword evidence="1" id="KW-0805">Transcription regulation</keyword>
<dbReference type="InterPro" id="IPR009057">
    <property type="entry name" value="Homeodomain-like_sf"/>
</dbReference>
<dbReference type="Pfam" id="PF01380">
    <property type="entry name" value="SIS"/>
    <property type="match status" value="1"/>
</dbReference>
<dbReference type="GO" id="GO:0003677">
    <property type="term" value="F:DNA binding"/>
    <property type="evidence" value="ECO:0007669"/>
    <property type="project" value="UniProtKB-KW"/>
</dbReference>
<comment type="caution">
    <text evidence="6">The sequence shown here is derived from an EMBL/GenBank/DDBJ whole genome shotgun (WGS) entry which is preliminary data.</text>
</comment>
<dbReference type="CDD" id="cd05013">
    <property type="entry name" value="SIS_RpiR"/>
    <property type="match status" value="1"/>
</dbReference>
<dbReference type="InterPro" id="IPR035472">
    <property type="entry name" value="RpiR-like_SIS"/>
</dbReference>
<dbReference type="InterPro" id="IPR000281">
    <property type="entry name" value="HTH_RpiR"/>
</dbReference>
<evidence type="ECO:0000256" key="2">
    <source>
        <dbReference type="ARBA" id="ARBA00023125"/>
    </source>
</evidence>
<keyword evidence="7" id="KW-1185">Reference proteome</keyword>
<protein>
    <recommendedName>
        <fullName evidence="8">RpiR family transcriptional regulator</fullName>
    </recommendedName>
</protein>
<evidence type="ECO:0000259" key="4">
    <source>
        <dbReference type="PROSITE" id="PS51071"/>
    </source>
</evidence>
<name>A0A0F5Q8N5_9HYPH</name>
<evidence type="ECO:0000256" key="1">
    <source>
        <dbReference type="ARBA" id="ARBA00023015"/>
    </source>
</evidence>
<dbReference type="GO" id="GO:0003700">
    <property type="term" value="F:DNA-binding transcription factor activity"/>
    <property type="evidence" value="ECO:0007669"/>
    <property type="project" value="InterPro"/>
</dbReference>
<dbReference type="PROSITE" id="PS51464">
    <property type="entry name" value="SIS"/>
    <property type="match status" value="1"/>
</dbReference>
<evidence type="ECO:0000256" key="3">
    <source>
        <dbReference type="ARBA" id="ARBA00023163"/>
    </source>
</evidence>
<sequence length="265" mass="28208">MNDVLAQIRASLNEMSASERKVAETVLANVQAVISWSLADAAKIAGVSEPTVLRFCRRLGIDGYSEFRLKFAQAVAVMVQTPPRDPNTSKDPIRSILAEACQRSIAAINDLTLDFDSAPVIAAVDVLTAARRVDIYGHGASGFLAGETQIRLARLGLLSTAYADPALQMFSSLSLTPSDAVLVLSFSGVTTYPMPNIEVARTAGAKVISMCPTGSPLAQAGDINIPINAFRQKSPFGFVPTERVALSVMIDVLINIISDQLGQQT</sequence>
<organism evidence="6 7">
    <name type="scientific">Devosia epidermidihirudinis</name>
    <dbReference type="NCBI Taxonomy" id="1293439"/>
    <lineage>
        <taxon>Bacteria</taxon>
        <taxon>Pseudomonadati</taxon>
        <taxon>Pseudomonadota</taxon>
        <taxon>Alphaproteobacteria</taxon>
        <taxon>Hyphomicrobiales</taxon>
        <taxon>Devosiaceae</taxon>
        <taxon>Devosia</taxon>
    </lineage>
</organism>
<dbReference type="SUPFAM" id="SSF46689">
    <property type="entry name" value="Homeodomain-like"/>
    <property type="match status" value="1"/>
</dbReference>
<evidence type="ECO:0008006" key="8">
    <source>
        <dbReference type="Google" id="ProtNLM"/>
    </source>
</evidence>
<gene>
    <name evidence="6" type="ORF">WH87_12180</name>
</gene>
<proteinExistence type="predicted"/>
<dbReference type="AlphaFoldDB" id="A0A0F5Q8N5"/>
<accession>A0A0F5Q8N5</accession>
<dbReference type="EMBL" id="LANJ01000019">
    <property type="protein sequence ID" value="KKC37305.1"/>
    <property type="molecule type" value="Genomic_DNA"/>
</dbReference>
<dbReference type="PANTHER" id="PTHR30514:SF1">
    <property type="entry name" value="HTH-TYPE TRANSCRIPTIONAL REGULATOR HEXR-RELATED"/>
    <property type="match status" value="1"/>
</dbReference>
<dbReference type="InterPro" id="IPR046348">
    <property type="entry name" value="SIS_dom_sf"/>
</dbReference>
<dbReference type="InterPro" id="IPR036388">
    <property type="entry name" value="WH-like_DNA-bd_sf"/>
</dbReference>
<keyword evidence="3" id="KW-0804">Transcription</keyword>
<dbReference type="STRING" id="1293439.WH87_12180"/>
<dbReference type="Proteomes" id="UP000033411">
    <property type="component" value="Unassembled WGS sequence"/>
</dbReference>
<dbReference type="Gene3D" id="3.40.50.10490">
    <property type="entry name" value="Glucose-6-phosphate isomerase like protein, domain 1"/>
    <property type="match status" value="1"/>
</dbReference>
<reference evidence="6 7" key="1">
    <citation type="submission" date="2015-03" db="EMBL/GenBank/DDBJ databases">
        <authorList>
            <person name="Lepp D."/>
            <person name="Hassan Y.I."/>
            <person name="Li X.-Z."/>
            <person name="Zhou T."/>
        </authorList>
    </citation>
    <scope>NUCLEOTIDE SEQUENCE [LARGE SCALE GENOMIC DNA]</scope>
    <source>
        <strain evidence="6 7">E84</strain>
    </source>
</reference>
<dbReference type="Pfam" id="PF01418">
    <property type="entry name" value="HTH_6"/>
    <property type="match status" value="1"/>
</dbReference>
<feature type="domain" description="SIS" evidence="5">
    <location>
        <begin position="123"/>
        <end position="263"/>
    </location>
</feature>
<dbReference type="Gene3D" id="1.10.10.10">
    <property type="entry name" value="Winged helix-like DNA-binding domain superfamily/Winged helix DNA-binding domain"/>
    <property type="match status" value="1"/>
</dbReference>